<evidence type="ECO:0000313" key="1">
    <source>
        <dbReference type="EnsemblMetazoa" id="XP_019863211.1"/>
    </source>
</evidence>
<dbReference type="RefSeq" id="XP_019863211.1">
    <property type="nucleotide sequence ID" value="XM_020007652.1"/>
</dbReference>
<organism evidence="1 2">
    <name type="scientific">Amphimedon queenslandica</name>
    <name type="common">Sponge</name>
    <dbReference type="NCBI Taxonomy" id="400682"/>
    <lineage>
        <taxon>Eukaryota</taxon>
        <taxon>Metazoa</taxon>
        <taxon>Porifera</taxon>
        <taxon>Demospongiae</taxon>
        <taxon>Heteroscleromorpha</taxon>
        <taxon>Haplosclerida</taxon>
        <taxon>Niphatidae</taxon>
        <taxon>Amphimedon</taxon>
    </lineage>
</organism>
<dbReference type="PANTHER" id="PTHR31912">
    <property type="entry name" value="IP13529P"/>
    <property type="match status" value="1"/>
</dbReference>
<accession>A0AAN0K240</accession>
<sequence length="194" mass="22687">MHAVFEGVAATQLQVLLPYLIEEKKFFTLDQLNLLIRSHSYGYSEVQTKPSQIKKDDTYHVKQSASQMMTLIRLLPFLSGSYIDDDDVHWDCYCLLWLICDMIVKAYLECFTFLYSHINVTPKMHYLIHLPEQMELFGPLRHHWCMRFECKNAQIKGFVTNCFKNVPFSVDVRHQQWLLSSCGSAWSALLVISL</sequence>
<evidence type="ECO:0000313" key="2">
    <source>
        <dbReference type="Proteomes" id="UP000007879"/>
    </source>
</evidence>
<reference evidence="1" key="2">
    <citation type="submission" date="2024-06" db="UniProtKB">
        <authorList>
            <consortium name="EnsemblMetazoa"/>
        </authorList>
    </citation>
    <scope>IDENTIFICATION</scope>
</reference>
<dbReference type="GeneID" id="109592100"/>
<proteinExistence type="predicted"/>
<name>A0AAN0K240_AMPQE</name>
<reference evidence="2" key="1">
    <citation type="journal article" date="2010" name="Nature">
        <title>The Amphimedon queenslandica genome and the evolution of animal complexity.</title>
        <authorList>
            <person name="Srivastava M."/>
            <person name="Simakov O."/>
            <person name="Chapman J."/>
            <person name="Fahey B."/>
            <person name="Gauthier M.E."/>
            <person name="Mitros T."/>
            <person name="Richards G.S."/>
            <person name="Conaco C."/>
            <person name="Dacre M."/>
            <person name="Hellsten U."/>
            <person name="Larroux C."/>
            <person name="Putnam N.H."/>
            <person name="Stanke M."/>
            <person name="Adamska M."/>
            <person name="Darling A."/>
            <person name="Degnan S.M."/>
            <person name="Oakley T.H."/>
            <person name="Plachetzki D.C."/>
            <person name="Zhai Y."/>
            <person name="Adamski M."/>
            <person name="Calcino A."/>
            <person name="Cummins S.F."/>
            <person name="Goodstein D.M."/>
            <person name="Harris C."/>
            <person name="Jackson D.J."/>
            <person name="Leys S.P."/>
            <person name="Shu S."/>
            <person name="Woodcroft B.J."/>
            <person name="Vervoort M."/>
            <person name="Kosik K.S."/>
            <person name="Manning G."/>
            <person name="Degnan B.M."/>
            <person name="Rokhsar D.S."/>
        </authorList>
    </citation>
    <scope>NUCLEOTIDE SEQUENCE [LARGE SCALE GENOMIC DNA]</scope>
</reference>
<dbReference type="KEGG" id="aqu:109592100"/>
<dbReference type="EnsemblMetazoa" id="XM_020007652.1">
    <property type="protein sequence ID" value="XP_019863211.1"/>
    <property type="gene ID" value="LOC109592100"/>
</dbReference>
<dbReference type="Proteomes" id="UP000007879">
    <property type="component" value="Unassembled WGS sequence"/>
</dbReference>
<dbReference type="AlphaFoldDB" id="A0AAN0K240"/>
<dbReference type="PANTHER" id="PTHR31912:SF36">
    <property type="entry name" value="C2H2-TYPE DOMAIN-CONTAINING PROTEIN"/>
    <property type="match status" value="1"/>
</dbReference>
<keyword evidence="2" id="KW-1185">Reference proteome</keyword>
<protein>
    <submittedName>
        <fullName evidence="1">Uncharacterized protein</fullName>
    </submittedName>
</protein>